<feature type="compositionally biased region" description="Pro residues" evidence="1">
    <location>
        <begin position="478"/>
        <end position="492"/>
    </location>
</feature>
<proteinExistence type="predicted"/>
<sequence length="949" mass="103604">MAPRQNTFTVVPNPLGMQGLMSRPESKPPMTSKQAQKLYRQQTRQPRLSKAEQRRIEREEQERIRKELDKDKQAAKARAAREQKKAKEQQALHEKRRKGLPLVDVRPSQDTIARFVRGNGTNKKRDNAGDKIQHLNALAEESDGRDGAPTGDASDKENTSGHGASPHGGSPHKRVRLSQSDRQKSISRSSRPMLTSSTVIQRVTHPIQHEVEAKSVLDGHGNDSTLATEPKQGKSASPGLKGQRGDGKPTPAIAIAPIPPEPLPASEQEHRETRKKPLAEPPVEIPSQRRTNEQVSTPTTHTLPPTSSTEQVAFPNDKQSMAPPKERSSQPRHRDQLPPTNPSRPKTATPVTSSLCENPPMRPRIESGGQTHHKGQTSASTTVTPPQPKYPAEISLSSCETRSREPAVALRGQIHQSKAQISTPTMAPPHPKQSTQKAPSFRERPPGPPPFRPTPTFKQSPVSQAGRIQIPRFLPRQSYPPPPAPRPIPPNPASAQRSPAIVSNEMAPPTSTQLFVMSHLDDLFPTPSQADRELQEDFGSPVALTTAPGPAAKLPPVALVTIPRTTFKRPPVPAFSAKSALAPAARQPPRKIPSPPCVAPMKAAVEPVSLPFFSTQDLVLSSQDIRDVEETTETPTKVKSGGGTARSFRRQGFGVILHSQICAPTGSSSGGQLRRDHVRFRSASIETTRHGSSRSQKTKETTTPRVIHEQENAVHSNLNPRHTRQSSGEEASAPERSPSLPVLPPPQSRRSTPCPPPPRGSADNNHAETPTVPGPPSPERPRFFGSSGNGVNLLIALGQSKKTYEEEQRRRREQEKLEQEKLKQEACERERLEQERRQRARLEAEKRSQQAPGSIRSSSSSSSSSNSANRAPSVQQCCAGPAITCSSNGKENTRPAPLSQETDYGDADFESLGLLDGLSQYFPGPPDDDDLESRLALFEDYGDDDYGGI</sequence>
<evidence type="ECO:0000313" key="3">
    <source>
        <dbReference type="Proteomes" id="UP001283341"/>
    </source>
</evidence>
<feature type="compositionally biased region" description="Basic and acidic residues" evidence="1">
    <location>
        <begin position="123"/>
        <end position="133"/>
    </location>
</feature>
<comment type="caution">
    <text evidence="2">The sequence shown here is derived from an EMBL/GenBank/DDBJ whole genome shotgun (WGS) entry which is preliminary data.</text>
</comment>
<gene>
    <name evidence="2" type="ORF">B0H66DRAFT_566566</name>
</gene>
<dbReference type="AlphaFoldDB" id="A0AAE0HVZ3"/>
<feature type="compositionally biased region" description="Polar residues" evidence="1">
    <location>
        <begin position="343"/>
        <end position="356"/>
    </location>
</feature>
<feature type="region of interest" description="Disordered" evidence="1">
    <location>
        <begin position="1"/>
        <end position="508"/>
    </location>
</feature>
<dbReference type="EMBL" id="JAUEDM010000007">
    <property type="protein sequence ID" value="KAK3313589.1"/>
    <property type="molecule type" value="Genomic_DNA"/>
</dbReference>
<feature type="region of interest" description="Disordered" evidence="1">
    <location>
        <begin position="627"/>
        <end position="646"/>
    </location>
</feature>
<feature type="compositionally biased region" description="Polar residues" evidence="1">
    <location>
        <begin position="186"/>
        <end position="201"/>
    </location>
</feature>
<organism evidence="2 3">
    <name type="scientific">Apodospora peruviana</name>
    <dbReference type="NCBI Taxonomy" id="516989"/>
    <lineage>
        <taxon>Eukaryota</taxon>
        <taxon>Fungi</taxon>
        <taxon>Dikarya</taxon>
        <taxon>Ascomycota</taxon>
        <taxon>Pezizomycotina</taxon>
        <taxon>Sordariomycetes</taxon>
        <taxon>Sordariomycetidae</taxon>
        <taxon>Sordariales</taxon>
        <taxon>Lasiosphaeriaceae</taxon>
        <taxon>Apodospora</taxon>
    </lineage>
</organism>
<accession>A0AAE0HVZ3</accession>
<evidence type="ECO:0000256" key="1">
    <source>
        <dbReference type="SAM" id="MobiDB-lite"/>
    </source>
</evidence>
<feature type="compositionally biased region" description="Polar residues" evidence="1">
    <location>
        <begin position="1"/>
        <end position="10"/>
    </location>
</feature>
<feature type="compositionally biased region" description="Basic and acidic residues" evidence="1">
    <location>
        <begin position="49"/>
        <end position="93"/>
    </location>
</feature>
<reference evidence="2" key="1">
    <citation type="journal article" date="2023" name="Mol. Phylogenet. Evol.">
        <title>Genome-scale phylogeny and comparative genomics of the fungal order Sordariales.</title>
        <authorList>
            <person name="Hensen N."/>
            <person name="Bonometti L."/>
            <person name="Westerberg I."/>
            <person name="Brannstrom I.O."/>
            <person name="Guillou S."/>
            <person name="Cros-Aarteil S."/>
            <person name="Calhoun S."/>
            <person name="Haridas S."/>
            <person name="Kuo A."/>
            <person name="Mondo S."/>
            <person name="Pangilinan J."/>
            <person name="Riley R."/>
            <person name="LaButti K."/>
            <person name="Andreopoulos B."/>
            <person name="Lipzen A."/>
            <person name="Chen C."/>
            <person name="Yan M."/>
            <person name="Daum C."/>
            <person name="Ng V."/>
            <person name="Clum A."/>
            <person name="Steindorff A."/>
            <person name="Ohm R.A."/>
            <person name="Martin F."/>
            <person name="Silar P."/>
            <person name="Natvig D.O."/>
            <person name="Lalanne C."/>
            <person name="Gautier V."/>
            <person name="Ament-Velasquez S.L."/>
            <person name="Kruys A."/>
            <person name="Hutchinson M.I."/>
            <person name="Powell A.J."/>
            <person name="Barry K."/>
            <person name="Miller A.N."/>
            <person name="Grigoriev I.V."/>
            <person name="Debuchy R."/>
            <person name="Gladieux P."/>
            <person name="Hiltunen Thoren M."/>
            <person name="Johannesson H."/>
        </authorList>
    </citation>
    <scope>NUCLEOTIDE SEQUENCE</scope>
    <source>
        <strain evidence="2">CBS 118394</strain>
    </source>
</reference>
<feature type="compositionally biased region" description="Low complexity" evidence="1">
    <location>
        <begin position="296"/>
        <end position="309"/>
    </location>
</feature>
<feature type="compositionally biased region" description="Basic and acidic residues" evidence="1">
    <location>
        <begin position="267"/>
        <end position="278"/>
    </location>
</feature>
<feature type="compositionally biased region" description="Basic and acidic residues" evidence="1">
    <location>
        <begin position="207"/>
        <end position="221"/>
    </location>
</feature>
<dbReference type="Proteomes" id="UP001283341">
    <property type="component" value="Unassembled WGS sequence"/>
</dbReference>
<feature type="compositionally biased region" description="Low complexity" evidence="1">
    <location>
        <begin position="160"/>
        <end position="169"/>
    </location>
</feature>
<feature type="region of interest" description="Disordered" evidence="1">
    <location>
        <begin position="682"/>
        <end position="907"/>
    </location>
</feature>
<feature type="compositionally biased region" description="Polar residues" evidence="1">
    <location>
        <begin position="414"/>
        <end position="425"/>
    </location>
</feature>
<name>A0AAE0HVZ3_9PEZI</name>
<reference evidence="2" key="2">
    <citation type="submission" date="2023-06" db="EMBL/GenBank/DDBJ databases">
        <authorList>
            <consortium name="Lawrence Berkeley National Laboratory"/>
            <person name="Haridas S."/>
            <person name="Hensen N."/>
            <person name="Bonometti L."/>
            <person name="Westerberg I."/>
            <person name="Brannstrom I.O."/>
            <person name="Guillou S."/>
            <person name="Cros-Aarteil S."/>
            <person name="Calhoun S."/>
            <person name="Kuo A."/>
            <person name="Mondo S."/>
            <person name="Pangilinan J."/>
            <person name="Riley R."/>
            <person name="Labutti K."/>
            <person name="Andreopoulos B."/>
            <person name="Lipzen A."/>
            <person name="Chen C."/>
            <person name="Yanf M."/>
            <person name="Daum C."/>
            <person name="Ng V."/>
            <person name="Clum A."/>
            <person name="Steindorff A."/>
            <person name="Ohm R."/>
            <person name="Martin F."/>
            <person name="Silar P."/>
            <person name="Natvig D."/>
            <person name="Lalanne C."/>
            <person name="Gautier V."/>
            <person name="Ament-Velasquez S.L."/>
            <person name="Kruys A."/>
            <person name="Hutchinson M.I."/>
            <person name="Powell A.J."/>
            <person name="Barry K."/>
            <person name="Miller A.N."/>
            <person name="Grigoriev I.V."/>
            <person name="Debuchy R."/>
            <person name="Gladieux P."/>
            <person name="Thoren M.H."/>
            <person name="Johannesson H."/>
        </authorList>
    </citation>
    <scope>NUCLEOTIDE SEQUENCE</scope>
    <source>
        <strain evidence="2">CBS 118394</strain>
    </source>
</reference>
<feature type="compositionally biased region" description="Basic and acidic residues" evidence="1">
    <location>
        <begin position="324"/>
        <end position="336"/>
    </location>
</feature>
<keyword evidence="3" id="KW-1185">Reference proteome</keyword>
<feature type="compositionally biased region" description="Polar residues" evidence="1">
    <location>
        <begin position="29"/>
        <end position="46"/>
    </location>
</feature>
<protein>
    <submittedName>
        <fullName evidence="2">Uncharacterized protein</fullName>
    </submittedName>
</protein>
<feature type="compositionally biased region" description="Basic and acidic residues" evidence="1">
    <location>
        <begin position="697"/>
        <end position="712"/>
    </location>
</feature>
<feature type="compositionally biased region" description="Low complexity" evidence="1">
    <location>
        <begin position="849"/>
        <end position="873"/>
    </location>
</feature>
<evidence type="ECO:0000313" key="2">
    <source>
        <dbReference type="EMBL" id="KAK3313589.1"/>
    </source>
</evidence>
<feature type="compositionally biased region" description="Pro residues" evidence="1">
    <location>
        <begin position="741"/>
        <end position="759"/>
    </location>
</feature>
<feature type="compositionally biased region" description="Polar residues" evidence="1">
    <location>
        <begin position="713"/>
        <end position="729"/>
    </location>
</feature>
<feature type="compositionally biased region" description="Basic and acidic residues" evidence="1">
    <location>
        <begin position="802"/>
        <end position="848"/>
    </location>
</feature>